<dbReference type="SUPFAM" id="SSF56219">
    <property type="entry name" value="DNase I-like"/>
    <property type="match status" value="1"/>
</dbReference>
<evidence type="ECO:0000256" key="2">
    <source>
        <dbReference type="ARBA" id="ARBA00022801"/>
    </source>
</evidence>
<keyword evidence="7" id="KW-0540">Nuclease</keyword>
<dbReference type="GO" id="GO:0008081">
    <property type="term" value="F:phosphoric diester hydrolase activity"/>
    <property type="evidence" value="ECO:0007669"/>
    <property type="project" value="TreeGrafter"/>
</dbReference>
<feature type="site" description="Interaction with DNA substrate" evidence="6">
    <location>
        <position position="379"/>
    </location>
</feature>
<feature type="binding site" evidence="5">
    <location>
        <position position="379"/>
    </location>
    <ligand>
        <name>Mg(2+)</name>
        <dbReference type="ChEBI" id="CHEBI:18420"/>
        <label>1</label>
    </ligand>
</feature>
<keyword evidence="8" id="KW-1185">Reference proteome</keyword>
<dbReference type="InterPro" id="IPR004808">
    <property type="entry name" value="AP_endonuc_1"/>
</dbReference>
<feature type="binding site" evidence="5">
    <location>
        <position position="43"/>
    </location>
    <ligand>
        <name>Mg(2+)</name>
        <dbReference type="ChEBI" id="CHEBI:18420"/>
        <label>1</label>
    </ligand>
</feature>
<keyword evidence="3 5" id="KW-0460">Magnesium</keyword>
<evidence type="ECO:0000256" key="6">
    <source>
        <dbReference type="PIRSR" id="PIRSR604808-3"/>
    </source>
</evidence>
<dbReference type="PANTHER" id="PTHR22748">
    <property type="entry name" value="AP ENDONUCLEASE"/>
    <property type="match status" value="1"/>
</dbReference>
<dbReference type="PANTHER" id="PTHR22748:SF4">
    <property type="entry name" value="DNA-(APURINIC OR APYRIMIDINIC SITE) ENDONUCLEASE 2"/>
    <property type="match status" value="1"/>
</dbReference>
<evidence type="ECO:0000313" key="7">
    <source>
        <dbReference type="EMBL" id="WUR02544.1"/>
    </source>
</evidence>
<dbReference type="EMBL" id="CP142727">
    <property type="protein sequence ID" value="WUR02544.1"/>
    <property type="molecule type" value="Genomic_DNA"/>
</dbReference>
<dbReference type="Proteomes" id="UP001334084">
    <property type="component" value="Chromosome 2"/>
</dbReference>
<evidence type="ECO:0000256" key="4">
    <source>
        <dbReference type="PIRSR" id="PIRSR604808-1"/>
    </source>
</evidence>
<dbReference type="InterPro" id="IPR036691">
    <property type="entry name" value="Endo/exonu/phosph_ase_sf"/>
</dbReference>
<feature type="binding site" evidence="5">
    <location>
        <position position="154"/>
    </location>
    <ligand>
        <name>Mg(2+)</name>
        <dbReference type="ChEBI" id="CHEBI:18420"/>
        <label>1</label>
    </ligand>
</feature>
<protein>
    <submittedName>
        <fullName evidence="7">Exodeoxyribonuclease III AP endonuclease</fullName>
    </submittedName>
</protein>
<dbReference type="GO" id="GO:0008311">
    <property type="term" value="F:double-stranded DNA 3'-5' DNA exonuclease activity"/>
    <property type="evidence" value="ECO:0007669"/>
    <property type="project" value="TreeGrafter"/>
</dbReference>
<evidence type="ECO:0000256" key="3">
    <source>
        <dbReference type="ARBA" id="ARBA00022842"/>
    </source>
</evidence>
<sequence>MKIMSFNVNGIKSFTKFIKENFDLSFNDYLLTYLKVDILCLQETKCCKKDMEDFYTLKDYITLSNNNTHKNGIYGVCTIISKKLYCRKHNIKVPYSEYGRSILTDHKNFKILNLYCPFYDKNGTKTKESVIKFYREIYEFIKKFDDLIVLGDLNATYSLYDHYIFYNEYKKVYDRKIDTQIHDIKIIEKFSEIFNNTKFRENFFKVAIRDDTISDNIFIEDKSNLNFLFGKNIHIFFNSYNSPYLKFLYQSIRHLKNLSFSISEDIENEDVDYSINIIEKSYSSQTELPYLVESASTLSLLFYSTYQRKWLLKFILEMTHIDAFRVFDSRNERYSCWNTQLNLRPRNLGSRIDYILVPIKFFNMIIFSDVIESIYGSDHCPVYVNLNIEVSDDKENICKVRNNLLGFLKIKKT</sequence>
<proteinExistence type="predicted"/>
<dbReference type="PROSITE" id="PS51435">
    <property type="entry name" value="AP_NUCLEASE_F1_4"/>
    <property type="match status" value="1"/>
</dbReference>
<feature type="site" description="Important for catalytic activity" evidence="6">
    <location>
        <position position="353"/>
    </location>
</feature>
<organism evidence="7 8">
    <name type="scientific">Vairimorpha necatrix</name>
    <dbReference type="NCBI Taxonomy" id="6039"/>
    <lineage>
        <taxon>Eukaryota</taxon>
        <taxon>Fungi</taxon>
        <taxon>Fungi incertae sedis</taxon>
        <taxon>Microsporidia</taxon>
        <taxon>Nosematidae</taxon>
        <taxon>Vairimorpha</taxon>
    </lineage>
</organism>
<accession>A0AAX4J985</accession>
<dbReference type="GO" id="GO:0046872">
    <property type="term" value="F:metal ion binding"/>
    <property type="evidence" value="ECO:0007669"/>
    <property type="project" value="UniProtKB-KW"/>
</dbReference>
<evidence type="ECO:0000256" key="1">
    <source>
        <dbReference type="ARBA" id="ARBA00022723"/>
    </source>
</evidence>
<feature type="binding site" evidence="5">
    <location>
        <position position="7"/>
    </location>
    <ligand>
        <name>Mg(2+)</name>
        <dbReference type="ChEBI" id="CHEBI:18420"/>
        <label>1</label>
    </ligand>
</feature>
<feature type="active site" description="Proton donor/acceptor" evidence="4">
    <location>
        <position position="152"/>
    </location>
</feature>
<dbReference type="GO" id="GO:0006284">
    <property type="term" value="P:base-excision repair"/>
    <property type="evidence" value="ECO:0007669"/>
    <property type="project" value="TreeGrafter"/>
</dbReference>
<name>A0AAX4J985_9MICR</name>
<feature type="binding site" evidence="5">
    <location>
        <position position="378"/>
    </location>
    <ligand>
        <name>Mg(2+)</name>
        <dbReference type="ChEBI" id="CHEBI:18420"/>
        <label>1</label>
    </ligand>
</feature>
<keyword evidence="2" id="KW-0378">Hydrolase</keyword>
<dbReference type="GO" id="GO:0005634">
    <property type="term" value="C:nucleus"/>
    <property type="evidence" value="ECO:0007669"/>
    <property type="project" value="TreeGrafter"/>
</dbReference>
<dbReference type="AlphaFoldDB" id="A0AAX4J985"/>
<dbReference type="Gene3D" id="3.60.10.10">
    <property type="entry name" value="Endonuclease/exonuclease/phosphatase"/>
    <property type="match status" value="2"/>
</dbReference>
<dbReference type="RefSeq" id="XP_065328689.1">
    <property type="nucleotide sequence ID" value="XM_065472617.1"/>
</dbReference>
<feature type="site" description="Transition state stabilizer" evidence="6">
    <location>
        <position position="154"/>
    </location>
</feature>
<keyword evidence="1 5" id="KW-0479">Metal-binding</keyword>
<keyword evidence="5" id="KW-0464">Manganese</keyword>
<dbReference type="GeneID" id="90540361"/>
<evidence type="ECO:0000313" key="8">
    <source>
        <dbReference type="Proteomes" id="UP001334084"/>
    </source>
</evidence>
<dbReference type="KEGG" id="vnx:VNE69_02071"/>
<feature type="active site" description="Proton acceptor" evidence="4">
    <location>
        <position position="379"/>
    </location>
</feature>
<feature type="active site" evidence="4">
    <location>
        <position position="115"/>
    </location>
</feature>
<evidence type="ECO:0000256" key="5">
    <source>
        <dbReference type="PIRSR" id="PIRSR604808-2"/>
    </source>
</evidence>
<reference evidence="7" key="1">
    <citation type="journal article" date="2024" name="BMC Genomics">
        <title>Functional annotation of a divergent genome using sequence and structure-based similarity.</title>
        <authorList>
            <person name="Svedberg D."/>
            <person name="Winiger R.R."/>
            <person name="Berg A."/>
            <person name="Sharma H."/>
            <person name="Tellgren-Roth C."/>
            <person name="Debrunner-Vossbrinck B.A."/>
            <person name="Vossbrinck C.R."/>
            <person name="Barandun J."/>
        </authorList>
    </citation>
    <scope>NUCLEOTIDE SEQUENCE</scope>
    <source>
        <strain evidence="7">Illinois isolate</strain>
    </source>
</reference>
<feature type="binding site" evidence="5">
    <location>
        <position position="152"/>
    </location>
    <ligand>
        <name>Mg(2+)</name>
        <dbReference type="ChEBI" id="CHEBI:18420"/>
        <label>1</label>
    </ligand>
</feature>
<comment type="cofactor">
    <cofactor evidence="5">
        <name>Mg(2+)</name>
        <dbReference type="ChEBI" id="CHEBI:18420"/>
    </cofactor>
    <cofactor evidence="5">
        <name>Mn(2+)</name>
        <dbReference type="ChEBI" id="CHEBI:29035"/>
    </cofactor>
    <text evidence="5">Probably binds two magnesium or manganese ions per subunit.</text>
</comment>
<gene>
    <name evidence="7" type="ORF">VNE69_02071</name>
</gene>
<dbReference type="GO" id="GO:0003906">
    <property type="term" value="F:DNA-(apurinic or apyrimidinic site) endonuclease activity"/>
    <property type="evidence" value="ECO:0007669"/>
    <property type="project" value="TreeGrafter"/>
</dbReference>
<keyword evidence="7" id="KW-0255">Endonuclease</keyword>